<feature type="domain" description="DUF6046" evidence="1">
    <location>
        <begin position="91"/>
        <end position="220"/>
    </location>
</feature>
<dbReference type="InterPro" id="IPR046109">
    <property type="entry name" value="DUF6046"/>
</dbReference>
<accession>A0ABQ1JZG1</accession>
<keyword evidence="3" id="KW-1185">Reference proteome</keyword>
<dbReference type="Pfam" id="PF19512">
    <property type="entry name" value="DUF6046"/>
    <property type="match status" value="1"/>
</dbReference>
<evidence type="ECO:0000313" key="2">
    <source>
        <dbReference type="EMBL" id="GGB83032.1"/>
    </source>
</evidence>
<gene>
    <name evidence="2" type="ORF">GCM10007424_23820</name>
</gene>
<protein>
    <recommendedName>
        <fullName evidence="1">DUF6046 domain-containing protein</fullName>
    </recommendedName>
</protein>
<evidence type="ECO:0000259" key="1">
    <source>
        <dbReference type="Pfam" id="PF19512"/>
    </source>
</evidence>
<dbReference type="RefSeq" id="WP_188621530.1">
    <property type="nucleotide sequence ID" value="NZ_BMJE01000006.1"/>
</dbReference>
<reference evidence="3" key="1">
    <citation type="journal article" date="2019" name="Int. J. Syst. Evol. Microbiol.">
        <title>The Global Catalogue of Microorganisms (GCM) 10K type strain sequencing project: providing services to taxonomists for standard genome sequencing and annotation.</title>
        <authorList>
            <consortium name="The Broad Institute Genomics Platform"/>
            <consortium name="The Broad Institute Genome Sequencing Center for Infectious Disease"/>
            <person name="Wu L."/>
            <person name="Ma J."/>
        </authorList>
    </citation>
    <scope>NUCLEOTIDE SEQUENCE [LARGE SCALE GENOMIC DNA]</scope>
    <source>
        <strain evidence="3">CGMCC 1.15461</strain>
    </source>
</reference>
<dbReference type="EMBL" id="BMJE01000006">
    <property type="protein sequence ID" value="GGB83032.1"/>
    <property type="molecule type" value="Genomic_DNA"/>
</dbReference>
<organism evidence="2 3">
    <name type="scientific">Flavobacterium suaedae</name>
    <dbReference type="NCBI Taxonomy" id="1767027"/>
    <lineage>
        <taxon>Bacteria</taxon>
        <taxon>Pseudomonadati</taxon>
        <taxon>Bacteroidota</taxon>
        <taxon>Flavobacteriia</taxon>
        <taxon>Flavobacteriales</taxon>
        <taxon>Flavobacteriaceae</taxon>
        <taxon>Flavobacterium</taxon>
    </lineage>
</organism>
<comment type="caution">
    <text evidence="2">The sequence shown here is derived from an EMBL/GenBank/DDBJ whole genome shotgun (WGS) entry which is preliminary data.</text>
</comment>
<dbReference type="Proteomes" id="UP000615760">
    <property type="component" value="Unassembled WGS sequence"/>
</dbReference>
<proteinExistence type="predicted"/>
<name>A0ABQ1JZG1_9FLAO</name>
<evidence type="ECO:0000313" key="3">
    <source>
        <dbReference type="Proteomes" id="UP000615760"/>
    </source>
</evidence>
<sequence>MGLDNTDILFASLVGSKLAEQIPRLNVVQNELGKHALPLIPFLPIKKDVKVTQHEYSQFDNQWKSDAALPEEKQFFPLSFSVDEGNTWYLLPYETMINISGRNNLVRRNVAKWKKSADLEDRKGTVKERWSYDDYEINITGILIGSLTTGNVEDCYPISDFLRLKDLIANCKVRIKCTPLELLGVNYIVIEDFSLPFTKGENVQAYTIKAYSDYKFSLILT</sequence>